<sequence>MQNCIMNRLGETAFGSRLSTESRQAITRLNGANVNADEVGEFIEWLRNAYDHCGHVLSSEKTFLCVCSAELVQTFARYGFYVLRDQIMIIPSEKPRTTLWDICCHQNASSSANAPEDTAKVQRSCCCCGTINKLVRMDIRKCHVSIHEEVNYKVRRGRLLEGTATETLLYL</sequence>
<dbReference type="WBParaSite" id="BPAG_0000029301-mRNA-1">
    <property type="protein sequence ID" value="BPAG_0000029301-mRNA-1"/>
    <property type="gene ID" value="BPAG_0000029301"/>
</dbReference>
<dbReference type="GO" id="GO:0003968">
    <property type="term" value="F:RNA-directed RNA polymerase activity"/>
    <property type="evidence" value="ECO:0007669"/>
    <property type="project" value="InterPro"/>
</dbReference>
<name>A0A0N4SXA2_BRUPA</name>
<dbReference type="AlphaFoldDB" id="A0A0N4SXA2"/>
<dbReference type="Pfam" id="PF05788">
    <property type="entry name" value="Orbi_VP1"/>
    <property type="match status" value="1"/>
</dbReference>
<dbReference type="InterPro" id="IPR008723">
    <property type="entry name" value="RNA_pol_orbivir"/>
</dbReference>
<accession>A0A0N4SXA2</accession>
<reference evidence="1" key="1">
    <citation type="submission" date="2017-02" db="UniProtKB">
        <authorList>
            <consortium name="WormBaseParasite"/>
        </authorList>
    </citation>
    <scope>IDENTIFICATION</scope>
</reference>
<proteinExistence type="predicted"/>
<dbReference type="GO" id="GO:0003723">
    <property type="term" value="F:RNA binding"/>
    <property type="evidence" value="ECO:0007669"/>
    <property type="project" value="InterPro"/>
</dbReference>
<dbReference type="GO" id="GO:0006351">
    <property type="term" value="P:DNA-templated transcription"/>
    <property type="evidence" value="ECO:0007669"/>
    <property type="project" value="InterPro"/>
</dbReference>
<evidence type="ECO:0000313" key="1">
    <source>
        <dbReference type="WBParaSite" id="BPAG_0000029301-mRNA-1"/>
    </source>
</evidence>
<organism evidence="1">
    <name type="scientific">Brugia pahangi</name>
    <name type="common">Filarial nematode worm</name>
    <dbReference type="NCBI Taxonomy" id="6280"/>
    <lineage>
        <taxon>Eukaryota</taxon>
        <taxon>Metazoa</taxon>
        <taxon>Ecdysozoa</taxon>
        <taxon>Nematoda</taxon>
        <taxon>Chromadorea</taxon>
        <taxon>Rhabditida</taxon>
        <taxon>Spirurina</taxon>
        <taxon>Spiruromorpha</taxon>
        <taxon>Filarioidea</taxon>
        <taxon>Onchocercidae</taxon>
        <taxon>Brugia</taxon>
    </lineage>
</organism>
<protein>
    <submittedName>
        <fullName evidence="1">Uncharacterized protein</fullName>
    </submittedName>
</protein>